<dbReference type="Proteomes" id="UP000005522">
    <property type="component" value="Chromosome"/>
</dbReference>
<dbReference type="KEGG" id="acz:Acaty_c0994"/>
<dbReference type="RefSeq" id="WP_004871438.1">
    <property type="nucleotide sequence ID" value="NZ_CP005986.1"/>
</dbReference>
<dbReference type="SUPFAM" id="SSF52540">
    <property type="entry name" value="P-loop containing nucleoside triphosphate hydrolases"/>
    <property type="match status" value="1"/>
</dbReference>
<dbReference type="eggNOG" id="COG0593">
    <property type="taxonomic scope" value="Bacteria"/>
</dbReference>
<dbReference type="InterPro" id="IPR027417">
    <property type="entry name" value="P-loop_NTPase"/>
</dbReference>
<evidence type="ECO:0000313" key="2">
    <source>
        <dbReference type="Proteomes" id="UP000005522"/>
    </source>
</evidence>
<dbReference type="Gene3D" id="1.10.8.60">
    <property type="match status" value="1"/>
</dbReference>
<proteinExistence type="predicted"/>
<dbReference type="HOGENOM" id="CLU_072265_1_1_6"/>
<reference evidence="1 2" key="1">
    <citation type="journal article" date="2009" name="J. Bacteriol.">
        <title>Draft genome sequence of the extremely acidophilic bacterium Acidithiobacillus caldus ATCC 51756 reveals metabolic versatility in the genus Acidithiobacillus.</title>
        <authorList>
            <person name="Valdes J."/>
            <person name="Quatrini R."/>
            <person name="Hallberg K."/>
            <person name="Dopson M."/>
            <person name="Valenzuela P.D."/>
            <person name="Holmes D.S."/>
        </authorList>
    </citation>
    <scope>NUCLEOTIDE SEQUENCE [LARGE SCALE GENOMIC DNA]</scope>
    <source>
        <strain evidence="2">ATCC 51756 / DSM 8584 / KU</strain>
    </source>
</reference>
<dbReference type="AlphaFoldDB" id="A0A059ZY89"/>
<name>A0A059ZY89_ACICK</name>
<dbReference type="GeneID" id="92931018"/>
<dbReference type="Gene3D" id="3.40.50.300">
    <property type="entry name" value="P-loop containing nucleotide triphosphate hydrolases"/>
    <property type="match status" value="1"/>
</dbReference>
<accession>A0A059ZY89</accession>
<gene>
    <name evidence="1" type="ORF">Acaty_c0994</name>
</gene>
<sequence>MTSAAAEQLLLPLGQLGDIPVWPFLPLDRQEALAVLTELGDGEGAFVHGPAAVGKTHLLQWLALARGSWNPYLDCAEASAASLCGAAEECWCSAALLCLDNVAAWAGDRQAESWLYRIYNGRRERRRPTVLAARQAPAEIAWALPDWASRASALVPVALGVPDEAGIRAILQQVGARQGMAWPDALLDHLLRHHTRDLGALLVLLDEFAAWLWQRHGRPSPARLRQFLASRGMP</sequence>
<protein>
    <submittedName>
        <fullName evidence="1">Chromosomal replication initiator protein DnaA</fullName>
    </submittedName>
</protein>
<dbReference type="EMBL" id="CP005986">
    <property type="protein sequence ID" value="AIA54867.1"/>
    <property type="molecule type" value="Genomic_DNA"/>
</dbReference>
<organism evidence="1 2">
    <name type="scientific">Acidithiobacillus caldus (strain ATCC 51756 / DSM 8584 / KU)</name>
    <dbReference type="NCBI Taxonomy" id="637389"/>
    <lineage>
        <taxon>Bacteria</taxon>
        <taxon>Pseudomonadati</taxon>
        <taxon>Pseudomonadota</taxon>
        <taxon>Acidithiobacillia</taxon>
        <taxon>Acidithiobacillales</taxon>
        <taxon>Acidithiobacillaceae</taxon>
        <taxon>Acidithiobacillus</taxon>
    </lineage>
</organism>
<evidence type="ECO:0000313" key="1">
    <source>
        <dbReference type="EMBL" id="AIA54867.1"/>
    </source>
</evidence>